<organism evidence="14 15">
    <name type="scientific">Methyloversatilis universalis (strain ATCC BAA-1314 / DSM 25237 / JCM 13912 / CCUG 52030 / FAM5)</name>
    <dbReference type="NCBI Taxonomy" id="1000565"/>
    <lineage>
        <taxon>Bacteria</taxon>
        <taxon>Pseudomonadati</taxon>
        <taxon>Pseudomonadota</taxon>
        <taxon>Betaproteobacteria</taxon>
        <taxon>Nitrosomonadales</taxon>
        <taxon>Sterolibacteriaceae</taxon>
        <taxon>Methyloversatilis</taxon>
    </lineage>
</organism>
<dbReference type="GO" id="GO:0004096">
    <property type="term" value="F:catalase activity"/>
    <property type="evidence" value="ECO:0007669"/>
    <property type="project" value="InterPro"/>
</dbReference>
<evidence type="ECO:0000256" key="6">
    <source>
        <dbReference type="ARBA" id="ARBA00023002"/>
    </source>
</evidence>
<name>F5RBI0_METUF</name>
<evidence type="ECO:0000259" key="13">
    <source>
        <dbReference type="SMART" id="SM01060"/>
    </source>
</evidence>
<dbReference type="InterPro" id="IPR018028">
    <property type="entry name" value="Catalase"/>
</dbReference>
<comment type="function">
    <text evidence="8">Has an organic peroxide-dependent peroxidase activity.</text>
</comment>
<evidence type="ECO:0000256" key="8">
    <source>
        <dbReference type="PIRNR" id="PIRNR000296"/>
    </source>
</evidence>
<comment type="function">
    <text evidence="1">Decomposes hydrogen peroxide into water and oxygen; serves to protect cells from the toxic effects of hydrogen peroxide.</text>
</comment>
<dbReference type="Pfam" id="PF00199">
    <property type="entry name" value="Catalase"/>
    <property type="match status" value="1"/>
</dbReference>
<dbReference type="PIRSF" id="PIRSF000296">
    <property type="entry name" value="SrpA"/>
    <property type="match status" value="1"/>
</dbReference>
<feature type="signal peptide" evidence="12">
    <location>
        <begin position="1"/>
        <end position="19"/>
    </location>
</feature>
<dbReference type="CDD" id="cd08153">
    <property type="entry name" value="srpA_like"/>
    <property type="match status" value="1"/>
</dbReference>
<dbReference type="GO" id="GO:0042744">
    <property type="term" value="P:hydrogen peroxide catabolic process"/>
    <property type="evidence" value="ECO:0007669"/>
    <property type="project" value="TreeGrafter"/>
</dbReference>
<gene>
    <name evidence="14" type="ORF">METUNv1_01623</name>
</gene>
<dbReference type="InterPro" id="IPR011614">
    <property type="entry name" value="Catalase_core"/>
</dbReference>
<dbReference type="GO" id="GO:0020037">
    <property type="term" value="F:heme binding"/>
    <property type="evidence" value="ECO:0007669"/>
    <property type="project" value="InterPro"/>
</dbReference>
<feature type="region of interest" description="Disordered" evidence="11">
    <location>
        <begin position="248"/>
        <end position="268"/>
    </location>
</feature>
<feature type="binding site" description="axial binding residue" evidence="10">
    <location>
        <position position="312"/>
    </location>
    <ligand>
        <name>heme</name>
        <dbReference type="ChEBI" id="CHEBI:30413"/>
    </ligand>
    <ligandPart>
        <name>Fe</name>
        <dbReference type="ChEBI" id="CHEBI:18248"/>
    </ligandPart>
</feature>
<dbReference type="STRING" id="1000565.METUNv1_01623"/>
<dbReference type="RefSeq" id="WP_008060596.1">
    <property type="nucleotide sequence ID" value="NZ_AFHG01000043.1"/>
</dbReference>
<sequence length="323" mass="34290">MRISTLFVLAAIASSPLRAEEPPAQAKDFIDAFQGLFGEHKGARKGHAKGVCAVGSFTGSAEAARLFTSPLFSGERRPAQIRFSMAGGNPAVPDATRSPRGLAAQFSLPDDRVHNIATLSTPVFGAATPESFLGLLRASLPGPDGKPDSAKLAAYRTAHPDTQAQFQWLQGNPPPWSYANAAYFGLHTFHFATAAGERAVRWRLQPRDGIRGLTDAELASAPADFLAARLSQQVASAPVQFDWIVTLGQPGDNESDPSRPWPSDRPELNAGTLTITAVGGDACTGLNFDPNVLSEGIRAGDDPILRMRSPAYAISFGKRLSGQ</sequence>
<evidence type="ECO:0000313" key="15">
    <source>
        <dbReference type="Proteomes" id="UP000005019"/>
    </source>
</evidence>
<dbReference type="Gene3D" id="2.40.180.10">
    <property type="entry name" value="Catalase core domain"/>
    <property type="match status" value="1"/>
</dbReference>
<evidence type="ECO:0000256" key="9">
    <source>
        <dbReference type="PIRSR" id="PIRSR000296-1"/>
    </source>
</evidence>
<keyword evidence="3 8" id="KW-0575">Peroxidase</keyword>
<keyword evidence="7 8" id="KW-0408">Iron</keyword>
<evidence type="ECO:0000256" key="5">
    <source>
        <dbReference type="ARBA" id="ARBA00022723"/>
    </source>
</evidence>
<evidence type="ECO:0000256" key="7">
    <source>
        <dbReference type="ARBA" id="ARBA00023004"/>
    </source>
</evidence>
<dbReference type="Gene3D" id="1.20.1280.120">
    <property type="match status" value="1"/>
</dbReference>
<evidence type="ECO:0000256" key="11">
    <source>
        <dbReference type="SAM" id="MobiDB-lite"/>
    </source>
</evidence>
<dbReference type="PANTHER" id="PTHR11465:SF9">
    <property type="entry name" value="CATALASE"/>
    <property type="match status" value="1"/>
</dbReference>
<evidence type="ECO:0000256" key="4">
    <source>
        <dbReference type="ARBA" id="ARBA00022617"/>
    </source>
</evidence>
<dbReference type="SMART" id="SM01060">
    <property type="entry name" value="Catalase"/>
    <property type="match status" value="1"/>
</dbReference>
<dbReference type="PROSITE" id="PS51402">
    <property type="entry name" value="CATALASE_3"/>
    <property type="match status" value="1"/>
</dbReference>
<evidence type="ECO:0000256" key="10">
    <source>
        <dbReference type="PIRSR" id="PIRSR000296-2"/>
    </source>
</evidence>
<feature type="active site" evidence="9">
    <location>
        <position position="47"/>
    </location>
</feature>
<evidence type="ECO:0000256" key="1">
    <source>
        <dbReference type="ARBA" id="ARBA00002974"/>
    </source>
</evidence>
<evidence type="ECO:0000256" key="12">
    <source>
        <dbReference type="SAM" id="SignalP"/>
    </source>
</evidence>
<feature type="chain" id="PRO_5003327144" description="Catalase-related peroxidase" evidence="12">
    <location>
        <begin position="20"/>
        <end position="323"/>
    </location>
</feature>
<dbReference type="EC" id="1.11.1.-" evidence="8"/>
<proteinExistence type="inferred from homology"/>
<comment type="cofactor">
    <cofactor evidence="8">
        <name>heme</name>
        <dbReference type="ChEBI" id="CHEBI:30413"/>
    </cofactor>
</comment>
<dbReference type="InterPro" id="IPR024168">
    <property type="entry name" value="Catalase_SrpA-type_pred"/>
</dbReference>
<evidence type="ECO:0000256" key="3">
    <source>
        <dbReference type="ARBA" id="ARBA00022559"/>
    </source>
</evidence>
<accession>F5RBI0</accession>
<protein>
    <recommendedName>
        <fullName evidence="8">Catalase-related peroxidase</fullName>
        <ecNumber evidence="8">1.11.1.-</ecNumber>
    </recommendedName>
</protein>
<keyword evidence="4 8" id="KW-0349">Heme</keyword>
<comment type="similarity">
    <text evidence="2 8">Belongs to the catalase family.</text>
</comment>
<dbReference type="AlphaFoldDB" id="F5RBI0"/>
<dbReference type="EMBL" id="AFHG01000043">
    <property type="protein sequence ID" value="EGK72151.1"/>
    <property type="molecule type" value="Genomic_DNA"/>
</dbReference>
<keyword evidence="15" id="KW-1185">Reference proteome</keyword>
<comment type="caution">
    <text evidence="14">The sequence shown here is derived from an EMBL/GenBank/DDBJ whole genome shotgun (WGS) entry which is preliminary data.</text>
</comment>
<keyword evidence="6 8" id="KW-0560">Oxidoreductase</keyword>
<evidence type="ECO:0000313" key="14">
    <source>
        <dbReference type="EMBL" id="EGK72151.1"/>
    </source>
</evidence>
<dbReference type="GO" id="GO:0046872">
    <property type="term" value="F:metal ion binding"/>
    <property type="evidence" value="ECO:0007669"/>
    <property type="project" value="UniProtKB-KW"/>
</dbReference>
<evidence type="ECO:0000256" key="2">
    <source>
        <dbReference type="ARBA" id="ARBA00005329"/>
    </source>
</evidence>
<dbReference type="OrthoDB" id="255727at2"/>
<dbReference type="PANTHER" id="PTHR11465">
    <property type="entry name" value="CATALASE"/>
    <property type="match status" value="1"/>
</dbReference>
<dbReference type="eggNOG" id="COG0753">
    <property type="taxonomic scope" value="Bacteria"/>
</dbReference>
<dbReference type="InterPro" id="IPR020835">
    <property type="entry name" value="Catalase_sf"/>
</dbReference>
<keyword evidence="5 8" id="KW-0479">Metal-binding</keyword>
<feature type="domain" description="Catalase core" evidence="13">
    <location>
        <begin position="5"/>
        <end position="320"/>
    </location>
</feature>
<reference evidence="14 15" key="1">
    <citation type="journal article" date="2011" name="J. Bacteriol.">
        <title>Genome sequence of Methyloversatilis universalis FAM5T, a methylotrophic representative of the order Rhodocyclales.</title>
        <authorList>
            <person name="Kittichotirat W."/>
            <person name="Good N.M."/>
            <person name="Hall R."/>
            <person name="Bringel F."/>
            <person name="Lajus A."/>
            <person name="Medigue C."/>
            <person name="Smalley N.E."/>
            <person name="Beck D."/>
            <person name="Bumgarner R."/>
            <person name="Vuilleumier S."/>
            <person name="Kalyuzhnaya M.G."/>
        </authorList>
    </citation>
    <scope>NUCLEOTIDE SEQUENCE [LARGE SCALE GENOMIC DNA]</scope>
    <source>
        <strain evidence="15">ATCC BAA-1314 / JCM 13912 / FAM5</strain>
    </source>
</reference>
<dbReference type="SUPFAM" id="SSF56634">
    <property type="entry name" value="Heme-dependent catalase-like"/>
    <property type="match status" value="1"/>
</dbReference>
<keyword evidence="12" id="KW-0732">Signal</keyword>
<dbReference type="GO" id="GO:0042542">
    <property type="term" value="P:response to hydrogen peroxide"/>
    <property type="evidence" value="ECO:0007669"/>
    <property type="project" value="TreeGrafter"/>
</dbReference>
<dbReference type="GO" id="GO:0005737">
    <property type="term" value="C:cytoplasm"/>
    <property type="evidence" value="ECO:0007669"/>
    <property type="project" value="TreeGrafter"/>
</dbReference>
<dbReference type="Proteomes" id="UP000005019">
    <property type="component" value="Unassembled WGS sequence"/>
</dbReference>